<accession>A0A6J4H9X9</accession>
<reference evidence="4" key="1">
    <citation type="submission" date="2020-02" db="EMBL/GenBank/DDBJ databases">
        <authorList>
            <person name="Meier V. D."/>
        </authorList>
    </citation>
    <scope>NUCLEOTIDE SEQUENCE</scope>
    <source>
        <strain evidence="4">AVDCRST_MAG52</strain>
    </source>
</reference>
<feature type="region of interest" description="Disordered" evidence="1">
    <location>
        <begin position="23"/>
        <end position="48"/>
    </location>
</feature>
<proteinExistence type="predicted"/>
<evidence type="ECO:0000259" key="3">
    <source>
        <dbReference type="Pfam" id="PF21294"/>
    </source>
</evidence>
<keyword evidence="2" id="KW-0732">Signal</keyword>
<organism evidence="4">
    <name type="scientific">uncultured Blastococcus sp</name>
    <dbReference type="NCBI Taxonomy" id="217144"/>
    <lineage>
        <taxon>Bacteria</taxon>
        <taxon>Bacillati</taxon>
        <taxon>Actinomycetota</taxon>
        <taxon>Actinomycetes</taxon>
        <taxon>Geodermatophilales</taxon>
        <taxon>Geodermatophilaceae</taxon>
        <taxon>Blastococcus</taxon>
        <taxon>environmental samples</taxon>
    </lineage>
</organism>
<feature type="chain" id="PRO_5039048829" description="Polysaccharide lyase 14 domain-containing protein" evidence="2">
    <location>
        <begin position="23"/>
        <end position="291"/>
    </location>
</feature>
<dbReference type="Gene3D" id="2.60.120.200">
    <property type="match status" value="1"/>
</dbReference>
<evidence type="ECO:0000313" key="4">
    <source>
        <dbReference type="EMBL" id="CAA9218334.1"/>
    </source>
</evidence>
<name>A0A6J4H9X9_9ACTN</name>
<dbReference type="PANTHER" id="PTHR40124:SF1">
    <property type="entry name" value="DISAGGREGATASE RELATED REPEAT PROTEIN"/>
    <property type="match status" value="1"/>
</dbReference>
<dbReference type="Pfam" id="PF21294">
    <property type="entry name" value="Polysacc_lyase_14"/>
    <property type="match status" value="1"/>
</dbReference>
<feature type="signal peptide" evidence="2">
    <location>
        <begin position="1"/>
        <end position="22"/>
    </location>
</feature>
<dbReference type="PROSITE" id="PS51257">
    <property type="entry name" value="PROKAR_LIPOPROTEIN"/>
    <property type="match status" value="1"/>
</dbReference>
<sequence length="291" mass="30485">MTGSARLTAGLLVLSAVLAACSAPDTSSEGDGPPTGGAADGSERAASSSPVAIADLGPVFGPQVAALEEGSFGLDRWSPVDDGPPASGPAVRVAFPAGSVSPSASREHGAPEGGMQVFLPLVGEPVDSAHLRYWVRFPEDFEFVKGGKLPGLYGGTEVSGGEEPDGTDGFSTRLMWRAEGEGEVYLYAPDESGTSLGRGEWTWERGTWLCVEQRVVLNDPEQEDGSVTVWVDGTQTFAEEGMRYRTVADLRIEGIFFSTFYGGADPSWAPSADQHADFADFVVSDQPIGCG</sequence>
<feature type="domain" description="Polysaccharide lyase 14" evidence="3">
    <location>
        <begin position="87"/>
        <end position="281"/>
    </location>
</feature>
<evidence type="ECO:0000256" key="1">
    <source>
        <dbReference type="SAM" id="MobiDB-lite"/>
    </source>
</evidence>
<dbReference type="InterPro" id="IPR048958">
    <property type="entry name" value="Polysacc_lyase_14"/>
</dbReference>
<dbReference type="EMBL" id="CADCTN010000026">
    <property type="protein sequence ID" value="CAA9218334.1"/>
    <property type="molecule type" value="Genomic_DNA"/>
</dbReference>
<evidence type="ECO:0000256" key="2">
    <source>
        <dbReference type="SAM" id="SignalP"/>
    </source>
</evidence>
<dbReference type="PANTHER" id="PTHR40124">
    <property type="match status" value="1"/>
</dbReference>
<dbReference type="AlphaFoldDB" id="A0A6J4H9X9"/>
<gene>
    <name evidence="4" type="ORF">AVDCRST_MAG52-355</name>
</gene>
<protein>
    <recommendedName>
        <fullName evidence="3">Polysaccharide lyase 14 domain-containing protein</fullName>
    </recommendedName>
</protein>